<sequence>MTVLWNMRAEDTGRLRGALHPLEPASPSSWAVADRRGRAQSLRHAFSLTRATPGFHSYWWCPGKDNLHWLSESQEKPGVLLASLAFAVSTPFIHLRSPNCLESQHRHCPVP</sequence>
<accession>A0ABN8Y2R9</accession>
<dbReference type="EMBL" id="OX459947">
    <property type="protein sequence ID" value="CAI9154713.1"/>
    <property type="molecule type" value="Genomic_DNA"/>
</dbReference>
<proteinExistence type="predicted"/>
<dbReference type="Proteomes" id="UP001176941">
    <property type="component" value="Chromosome 11"/>
</dbReference>
<organism evidence="1 2">
    <name type="scientific">Rangifer tarandus platyrhynchus</name>
    <name type="common">Svalbard reindeer</name>
    <dbReference type="NCBI Taxonomy" id="3082113"/>
    <lineage>
        <taxon>Eukaryota</taxon>
        <taxon>Metazoa</taxon>
        <taxon>Chordata</taxon>
        <taxon>Craniata</taxon>
        <taxon>Vertebrata</taxon>
        <taxon>Euteleostomi</taxon>
        <taxon>Mammalia</taxon>
        <taxon>Eutheria</taxon>
        <taxon>Laurasiatheria</taxon>
        <taxon>Artiodactyla</taxon>
        <taxon>Ruminantia</taxon>
        <taxon>Pecora</taxon>
        <taxon>Cervidae</taxon>
        <taxon>Odocoileinae</taxon>
        <taxon>Rangifer</taxon>
    </lineage>
</organism>
<name>A0ABN8Y2R9_RANTA</name>
<keyword evidence="2" id="KW-1185">Reference proteome</keyword>
<evidence type="ECO:0000313" key="1">
    <source>
        <dbReference type="EMBL" id="CAI9154713.1"/>
    </source>
</evidence>
<protein>
    <submittedName>
        <fullName evidence="1">Uncharacterized protein</fullName>
    </submittedName>
</protein>
<evidence type="ECO:0000313" key="2">
    <source>
        <dbReference type="Proteomes" id="UP001176941"/>
    </source>
</evidence>
<reference evidence="1" key="1">
    <citation type="submission" date="2023-04" db="EMBL/GenBank/DDBJ databases">
        <authorList>
            <consortium name="ELIXIR-Norway"/>
        </authorList>
    </citation>
    <scope>NUCLEOTIDE SEQUENCE [LARGE SCALE GENOMIC DNA]</scope>
</reference>
<gene>
    <name evidence="1" type="ORF">MRATA1EN1_LOCUS3675</name>
</gene>